<dbReference type="Gene3D" id="1.25.40.10">
    <property type="entry name" value="Tetratricopeptide repeat domain"/>
    <property type="match status" value="1"/>
</dbReference>
<dbReference type="InterPro" id="IPR036388">
    <property type="entry name" value="WH-like_DNA-bd_sf"/>
</dbReference>
<dbReference type="Gene3D" id="3.40.50.300">
    <property type="entry name" value="P-loop containing nucleotide triphosphate hydrolases"/>
    <property type="match status" value="1"/>
</dbReference>
<dbReference type="Gene3D" id="1.10.10.10">
    <property type="entry name" value="Winged helix-like DNA-binding domain superfamily/Winged helix DNA-binding domain"/>
    <property type="match status" value="1"/>
</dbReference>
<dbReference type="PRINTS" id="PR00038">
    <property type="entry name" value="HTHLUXR"/>
</dbReference>
<dbReference type="SUPFAM" id="SSF46894">
    <property type="entry name" value="C-terminal effector domain of the bipartite response regulators"/>
    <property type="match status" value="1"/>
</dbReference>
<dbReference type="SUPFAM" id="SSF52540">
    <property type="entry name" value="P-loop containing nucleoside triphosphate hydrolases"/>
    <property type="match status" value="1"/>
</dbReference>
<comment type="caution">
    <text evidence="5">The sequence shown here is derived from an EMBL/GenBank/DDBJ whole genome shotgun (WGS) entry which is preliminary data.</text>
</comment>
<evidence type="ECO:0000259" key="4">
    <source>
        <dbReference type="PROSITE" id="PS50043"/>
    </source>
</evidence>
<evidence type="ECO:0000256" key="2">
    <source>
        <dbReference type="ARBA" id="ARBA00023125"/>
    </source>
</evidence>
<keyword evidence="3" id="KW-0804">Transcription</keyword>
<dbReference type="Pfam" id="PF17874">
    <property type="entry name" value="TPR_MalT"/>
    <property type="match status" value="1"/>
</dbReference>
<dbReference type="RefSeq" id="WP_119365474.1">
    <property type="nucleotide sequence ID" value="NZ_QXDJ01000001.1"/>
</dbReference>
<dbReference type="PROSITE" id="PS00622">
    <property type="entry name" value="HTH_LUXR_1"/>
    <property type="match status" value="1"/>
</dbReference>
<dbReference type="CDD" id="cd06170">
    <property type="entry name" value="LuxR_C_like"/>
    <property type="match status" value="1"/>
</dbReference>
<name>A0A399ISQ6_9CLOT</name>
<feature type="domain" description="HTH luxR-type" evidence="4">
    <location>
        <begin position="823"/>
        <end position="888"/>
    </location>
</feature>
<dbReference type="GO" id="GO:0003677">
    <property type="term" value="F:DNA binding"/>
    <property type="evidence" value="ECO:0007669"/>
    <property type="project" value="UniProtKB-KW"/>
</dbReference>
<dbReference type="AlphaFoldDB" id="A0A399ISQ6"/>
<dbReference type="PANTHER" id="PTHR44688:SF16">
    <property type="entry name" value="DNA-BINDING TRANSCRIPTIONAL ACTIVATOR DEVR_DOSR"/>
    <property type="match status" value="1"/>
</dbReference>
<dbReference type="InterPro" id="IPR041617">
    <property type="entry name" value="TPR_MalT"/>
</dbReference>
<evidence type="ECO:0000313" key="5">
    <source>
        <dbReference type="EMBL" id="RII36023.1"/>
    </source>
</evidence>
<dbReference type="SUPFAM" id="SSF48452">
    <property type="entry name" value="TPR-like"/>
    <property type="match status" value="2"/>
</dbReference>
<dbReference type="PANTHER" id="PTHR44688">
    <property type="entry name" value="DNA-BINDING TRANSCRIPTIONAL ACTIVATOR DEVR_DOSR"/>
    <property type="match status" value="1"/>
</dbReference>
<dbReference type="EMBL" id="QXDJ01000001">
    <property type="protein sequence ID" value="RII36023.1"/>
    <property type="molecule type" value="Genomic_DNA"/>
</dbReference>
<dbReference type="SMART" id="SM00421">
    <property type="entry name" value="HTH_LUXR"/>
    <property type="match status" value="1"/>
</dbReference>
<dbReference type="PROSITE" id="PS50043">
    <property type="entry name" value="HTH_LUXR_2"/>
    <property type="match status" value="1"/>
</dbReference>
<dbReference type="InterPro" id="IPR000792">
    <property type="entry name" value="Tscrpt_reg_LuxR_C"/>
</dbReference>
<evidence type="ECO:0000256" key="3">
    <source>
        <dbReference type="ARBA" id="ARBA00023163"/>
    </source>
</evidence>
<evidence type="ECO:0000313" key="6">
    <source>
        <dbReference type="Proteomes" id="UP000265930"/>
    </source>
</evidence>
<keyword evidence="2" id="KW-0238">DNA-binding</keyword>
<dbReference type="InterPro" id="IPR016032">
    <property type="entry name" value="Sig_transdc_resp-reg_C-effctor"/>
</dbReference>
<dbReference type="InterPro" id="IPR059106">
    <property type="entry name" value="WHD_MalT"/>
</dbReference>
<dbReference type="SMART" id="SM00028">
    <property type="entry name" value="TPR"/>
    <property type="match status" value="6"/>
</dbReference>
<accession>A0A399ISQ6</accession>
<dbReference type="InterPro" id="IPR027417">
    <property type="entry name" value="P-loop_NTPase"/>
</dbReference>
<dbReference type="InterPro" id="IPR019734">
    <property type="entry name" value="TPR_rpt"/>
</dbReference>
<dbReference type="Pfam" id="PF00196">
    <property type="entry name" value="GerE"/>
    <property type="match status" value="1"/>
</dbReference>
<organism evidence="5 6">
    <name type="scientific">Clostridium chromiireducens</name>
    <dbReference type="NCBI Taxonomy" id="225345"/>
    <lineage>
        <taxon>Bacteria</taxon>
        <taxon>Bacillati</taxon>
        <taxon>Bacillota</taxon>
        <taxon>Clostridia</taxon>
        <taxon>Eubacteriales</taxon>
        <taxon>Clostridiaceae</taxon>
        <taxon>Clostridium</taxon>
    </lineage>
</organism>
<protein>
    <recommendedName>
        <fullName evidence="4">HTH luxR-type domain-containing protein</fullName>
    </recommendedName>
</protein>
<sequence>MDKGFIKSKINIPKAKEKLIRRLGLFEKLNESVNYKLTLVTAPAGFGKSTLISSWINFDVKNRYYMSWVSLDERDSDPLTFWRYILISINQIQSGMLENAFSVLNSYQSNNESAMDFLSVFINDLYNIEKDLFVVLDDLYLVTNEEIYDQLRFFIRNVPFNTHVIILSRVIPNIGIARLRATDNMLELSQRDISFTVKETKEFFEKVMNVTIAEEILIVLEKRTEGWAAGLQMAALSLKNNKNENDVIKNFRGDHRYVLEYLMEEVFTLLDKDIQIFLMKTSILVEMNFDLCNKIVGIENSQYILEKLDNENLFMIPLDQNKEWYRYHHLFRDFLRNRREINIKDDLVSLYNNAADWYKVNELYSISIDFYLKARNYDKAVSMIEKIDMDLMFSGEMKKVYDWCMLIPQSKLYESPRLCMNAAWFKCINGDYEDTEKYLKHAQEIIEKFHSQEKADYFFAEIMIIKAMLATLDKDSDKIAEYLNKAKAHSSKYSLLNATTILLNGTACIYRGDVLKALNFFEECLIISKNINNYYIATMANTSIIISKMLKGTLYEAEKQCMDLLEYLAQRHAENIPIAGTIYNDLALVYYEWNDLSKCRECVEKALELGMKGNISLIISISYIILAKIYFADSSSEDAFNYIKKAENTIVNNRLFNVSIDLEVVKQNMFLRIGNFQHAETLVNSQIFEREVKYNIEYLFFNMVKLRYYMLSNSLIKAEKLVDKLYESFEKRKIYKVVAEVLILKGIISEKLGNTQETLKCLSKAIMLSYKEYYMRIFLDEGQSLKNIMVKLRNKIETDLNEGAKIFLNEIINGFDEVNDIKKLDNNDLLSIRELEVLEYLKDGLTNLEIADSLFVSVNTVKTHLLNIYTKLDVHSRTEALVKAADLNILKG</sequence>
<reference evidence="5 6" key="1">
    <citation type="submission" date="2018-08" db="EMBL/GenBank/DDBJ databases">
        <title>Genome of Clostridium chromiireducens C1, DSM12136.</title>
        <authorList>
            <person name="Xing M."/>
            <person name="Wei Y."/>
            <person name="Ang E.L."/>
            <person name="Zhao H."/>
            <person name="Zhang Y."/>
        </authorList>
    </citation>
    <scope>NUCLEOTIDE SEQUENCE [LARGE SCALE GENOMIC DNA]</scope>
    <source>
        <strain evidence="5 6">C1</strain>
    </source>
</reference>
<proteinExistence type="predicted"/>
<dbReference type="Proteomes" id="UP000265930">
    <property type="component" value="Unassembled WGS sequence"/>
</dbReference>
<dbReference type="Pfam" id="PF25873">
    <property type="entry name" value="WHD_MalT"/>
    <property type="match status" value="1"/>
</dbReference>
<evidence type="ECO:0000256" key="1">
    <source>
        <dbReference type="ARBA" id="ARBA00023015"/>
    </source>
</evidence>
<keyword evidence="1" id="KW-0805">Transcription regulation</keyword>
<gene>
    <name evidence="5" type="ORF">D2A34_01230</name>
</gene>
<dbReference type="InterPro" id="IPR011990">
    <property type="entry name" value="TPR-like_helical_dom_sf"/>
</dbReference>
<dbReference type="GO" id="GO:0006355">
    <property type="term" value="P:regulation of DNA-templated transcription"/>
    <property type="evidence" value="ECO:0007669"/>
    <property type="project" value="InterPro"/>
</dbReference>